<dbReference type="SMART" id="SM00382">
    <property type="entry name" value="AAA"/>
    <property type="match status" value="1"/>
</dbReference>
<dbReference type="SUPFAM" id="SSF52540">
    <property type="entry name" value="P-loop containing nucleoside triphosphate hydrolases"/>
    <property type="match status" value="1"/>
</dbReference>
<sequence length="439" mass="47416">MLKRSVDMGRYLRVAQNVNPIRLHGKVTQVVGLVIEGYCPDTSVGAICEIRPQGGEAIPAEVVGFRDGKTLLMPLGELRGVGLDSLIAVRREKATLGVGPMLLGRVIDGLGNPIDEKGPLQLDEEYPIYAVPVNPMKRPPIRRPLDLGIRSINGLLTCGQGQRVGIMAGSGVGKSTLLGMIARYTEADVNVIALIGERGRELREFVEKDLQEQGLKKSVVVVATSDQPPLVRMRGAYLATAIAEYFKDTGKKVLLMMDSATRFAMAMREVGLAIGEPPTTKGYTPSVFAALPKLLERTGNFPEGSITGLYTVLVEGDDFNEPISDAMRSILDGHIVLSRELAARNIYPPIDVMASASRVMTDVTDAAHQKLAGQFKETLAIYRQSEDLINIGAYKAGSNQGIDEAIRKIDAMISYQRQAVTDPVTLADSIAGLQQIFGS</sequence>
<dbReference type="InterPro" id="IPR050053">
    <property type="entry name" value="ATPase_alpha/beta_chains"/>
</dbReference>
<dbReference type="NCBIfam" id="TIGR01026">
    <property type="entry name" value="fliI_yscN"/>
    <property type="match status" value="1"/>
</dbReference>
<keyword evidence="2" id="KW-0813">Transport</keyword>
<dbReference type="InterPro" id="IPR027417">
    <property type="entry name" value="P-loop_NTPase"/>
</dbReference>
<gene>
    <name evidence="10" type="primary">fliI</name>
    <name evidence="10" type="ORF">GEAMG1_0167</name>
</gene>
<evidence type="ECO:0000256" key="8">
    <source>
        <dbReference type="ARBA" id="ARBA00034006"/>
    </source>
</evidence>
<evidence type="ECO:0000256" key="6">
    <source>
        <dbReference type="ARBA" id="ARBA00022927"/>
    </source>
</evidence>
<dbReference type="PANTHER" id="PTHR15184:SF9">
    <property type="entry name" value="SPI-1 TYPE 3 SECRETION SYSTEM ATPASE"/>
    <property type="match status" value="1"/>
</dbReference>
<keyword evidence="11" id="KW-1185">Reference proteome</keyword>
<keyword evidence="5" id="KW-0067">ATP-binding</keyword>
<dbReference type="InterPro" id="IPR040627">
    <property type="entry name" value="T3SS_ATPase_C"/>
</dbReference>
<evidence type="ECO:0000313" key="10">
    <source>
        <dbReference type="EMBL" id="CAH2029989.1"/>
    </source>
</evidence>
<dbReference type="Pfam" id="PF18269">
    <property type="entry name" value="T3SS_ATPase_C"/>
    <property type="match status" value="1"/>
</dbReference>
<dbReference type="InterPro" id="IPR020003">
    <property type="entry name" value="ATPase_a/bsu_AS"/>
</dbReference>
<dbReference type="RefSeq" id="WP_305730963.1">
    <property type="nucleotide sequence ID" value="NZ_OW150024.1"/>
</dbReference>
<dbReference type="Gene3D" id="3.40.50.12240">
    <property type="match status" value="1"/>
</dbReference>
<dbReference type="PANTHER" id="PTHR15184">
    <property type="entry name" value="ATP SYNTHASE"/>
    <property type="match status" value="1"/>
</dbReference>
<dbReference type="InterPro" id="IPR000194">
    <property type="entry name" value="ATPase_F1/V1/A1_a/bsu_nucl-bd"/>
</dbReference>
<accession>A0ABN8HFU8</accession>
<dbReference type="CDD" id="cd18117">
    <property type="entry name" value="ATP-synt_flagellum-secretory_path_III_N"/>
    <property type="match status" value="1"/>
</dbReference>
<organism evidence="10 11">
    <name type="scientific">Trichlorobacter ammonificans</name>
    <dbReference type="NCBI Taxonomy" id="2916410"/>
    <lineage>
        <taxon>Bacteria</taxon>
        <taxon>Pseudomonadati</taxon>
        <taxon>Thermodesulfobacteriota</taxon>
        <taxon>Desulfuromonadia</taxon>
        <taxon>Geobacterales</taxon>
        <taxon>Geobacteraceae</taxon>
        <taxon>Trichlorobacter</taxon>
    </lineage>
</organism>
<evidence type="ECO:0000259" key="9">
    <source>
        <dbReference type="SMART" id="SM00382"/>
    </source>
</evidence>
<evidence type="ECO:0000256" key="5">
    <source>
        <dbReference type="ARBA" id="ARBA00022840"/>
    </source>
</evidence>
<reference evidence="10 11" key="1">
    <citation type="submission" date="2022-03" db="EMBL/GenBank/DDBJ databases">
        <authorList>
            <person name="Koch H."/>
        </authorList>
    </citation>
    <scope>NUCLEOTIDE SEQUENCE [LARGE SCALE GENOMIC DNA]</scope>
    <source>
        <strain evidence="10 11">G1</strain>
    </source>
</reference>
<dbReference type="Pfam" id="PF00006">
    <property type="entry name" value="ATP-synt_ab"/>
    <property type="match status" value="1"/>
</dbReference>
<protein>
    <submittedName>
        <fullName evidence="10">Flagellum-specific ATP synthase FliI</fullName>
    </submittedName>
</protein>
<keyword evidence="7" id="KW-1278">Translocase</keyword>
<evidence type="ECO:0000256" key="7">
    <source>
        <dbReference type="ARBA" id="ARBA00022967"/>
    </source>
</evidence>
<keyword evidence="4" id="KW-0547">Nucleotide-binding</keyword>
<evidence type="ECO:0000313" key="11">
    <source>
        <dbReference type="Proteomes" id="UP001295463"/>
    </source>
</evidence>
<dbReference type="InterPro" id="IPR005714">
    <property type="entry name" value="ATPase_T3SS_FliI/YscN"/>
</dbReference>
<dbReference type="InterPro" id="IPR003593">
    <property type="entry name" value="AAA+_ATPase"/>
</dbReference>
<dbReference type="Proteomes" id="UP001295463">
    <property type="component" value="Chromosome"/>
</dbReference>
<dbReference type="PROSITE" id="PS00152">
    <property type="entry name" value="ATPASE_ALPHA_BETA"/>
    <property type="match status" value="1"/>
</dbReference>
<comment type="catalytic activity">
    <reaction evidence="8">
        <text>ATP + H2O + cellular proteinSide 1 = ADP + phosphate + cellular proteinSide 2.</text>
        <dbReference type="EC" id="7.4.2.8"/>
    </reaction>
</comment>
<keyword evidence="6" id="KW-0653">Protein transport</keyword>
<proteinExistence type="predicted"/>
<comment type="subcellular location">
    <subcellularLocation>
        <location evidence="1">Cytoplasm</location>
    </subcellularLocation>
</comment>
<dbReference type="EMBL" id="OW150024">
    <property type="protein sequence ID" value="CAH2029989.1"/>
    <property type="molecule type" value="Genomic_DNA"/>
</dbReference>
<evidence type="ECO:0000256" key="2">
    <source>
        <dbReference type="ARBA" id="ARBA00022448"/>
    </source>
</evidence>
<evidence type="ECO:0000256" key="1">
    <source>
        <dbReference type="ARBA" id="ARBA00004496"/>
    </source>
</evidence>
<keyword evidence="3" id="KW-0963">Cytoplasm</keyword>
<dbReference type="CDD" id="cd01136">
    <property type="entry name" value="ATPase_flagellum-secretory_path_III"/>
    <property type="match status" value="1"/>
</dbReference>
<feature type="domain" description="AAA+ ATPase" evidence="9">
    <location>
        <begin position="160"/>
        <end position="341"/>
    </location>
</feature>
<evidence type="ECO:0000256" key="4">
    <source>
        <dbReference type="ARBA" id="ARBA00022741"/>
    </source>
</evidence>
<evidence type="ECO:0000256" key="3">
    <source>
        <dbReference type="ARBA" id="ARBA00022490"/>
    </source>
</evidence>
<name>A0ABN8HFU8_9BACT</name>